<dbReference type="AlphaFoldDB" id="A0A1M5SI59"/>
<dbReference type="Gene3D" id="1.10.1740.10">
    <property type="match status" value="1"/>
</dbReference>
<comment type="similarity">
    <text evidence="1">Belongs to the sigma-70 factor family. ECF subfamily.</text>
</comment>
<organism evidence="7 8">
    <name type="scientific">Chryseolinea serpens</name>
    <dbReference type="NCBI Taxonomy" id="947013"/>
    <lineage>
        <taxon>Bacteria</taxon>
        <taxon>Pseudomonadati</taxon>
        <taxon>Bacteroidota</taxon>
        <taxon>Cytophagia</taxon>
        <taxon>Cytophagales</taxon>
        <taxon>Fulvivirgaceae</taxon>
        <taxon>Chryseolinea</taxon>
    </lineage>
</organism>
<dbReference type="GO" id="GO:0016987">
    <property type="term" value="F:sigma factor activity"/>
    <property type="evidence" value="ECO:0007669"/>
    <property type="project" value="UniProtKB-KW"/>
</dbReference>
<evidence type="ECO:0000313" key="8">
    <source>
        <dbReference type="Proteomes" id="UP000184212"/>
    </source>
</evidence>
<evidence type="ECO:0000259" key="5">
    <source>
        <dbReference type="Pfam" id="PF04542"/>
    </source>
</evidence>
<dbReference type="InterPro" id="IPR039425">
    <property type="entry name" value="RNA_pol_sigma-70-like"/>
</dbReference>
<accession>A0A1M5SI59</accession>
<dbReference type="CDD" id="cd06171">
    <property type="entry name" value="Sigma70_r4"/>
    <property type="match status" value="1"/>
</dbReference>
<dbReference type="InterPro" id="IPR014284">
    <property type="entry name" value="RNA_pol_sigma-70_dom"/>
</dbReference>
<protein>
    <submittedName>
        <fullName evidence="7">RNA polymerase sigma-70 factor, ECF subfamily</fullName>
    </submittedName>
</protein>
<dbReference type="Gene3D" id="1.10.10.10">
    <property type="entry name" value="Winged helix-like DNA-binding domain superfamily/Winged helix DNA-binding domain"/>
    <property type="match status" value="1"/>
</dbReference>
<dbReference type="NCBIfam" id="TIGR02937">
    <property type="entry name" value="sigma70-ECF"/>
    <property type="match status" value="1"/>
</dbReference>
<evidence type="ECO:0000259" key="6">
    <source>
        <dbReference type="Pfam" id="PF08281"/>
    </source>
</evidence>
<gene>
    <name evidence="7" type="ORF">SAMN04488109_3947</name>
</gene>
<feature type="domain" description="RNA polymerase sigma factor 70 region 4 type 2" evidence="6">
    <location>
        <begin position="120"/>
        <end position="172"/>
    </location>
</feature>
<keyword evidence="4" id="KW-0804">Transcription</keyword>
<feature type="domain" description="RNA polymerase sigma-70 region 2" evidence="5">
    <location>
        <begin position="25"/>
        <end position="92"/>
    </location>
</feature>
<dbReference type="PANTHER" id="PTHR43133">
    <property type="entry name" value="RNA POLYMERASE ECF-TYPE SIGMA FACTO"/>
    <property type="match status" value="1"/>
</dbReference>
<keyword evidence="8" id="KW-1185">Reference proteome</keyword>
<dbReference type="InterPro" id="IPR013249">
    <property type="entry name" value="RNA_pol_sigma70_r4_t2"/>
</dbReference>
<sequence>MEDPSQLTTIIDGCMRGNREAQKMLYQHYYGYAMSVCLRYSKTREESREILNDGFMKVFTRLGLRDEKSSFKSWLRKIMINSAIDHYRKNSKHYKLEDGDQAIAWMPSHESDAIGDLSHEELIGMVQQLAPAYRAVFNLFVIDGYSHEEIASRLDISVGTSKSNLFKAREHLKAAFKKNNIKRYA</sequence>
<dbReference type="Pfam" id="PF04542">
    <property type="entry name" value="Sigma70_r2"/>
    <property type="match status" value="1"/>
</dbReference>
<dbReference type="Proteomes" id="UP000184212">
    <property type="component" value="Unassembled WGS sequence"/>
</dbReference>
<evidence type="ECO:0000256" key="1">
    <source>
        <dbReference type="ARBA" id="ARBA00010641"/>
    </source>
</evidence>
<evidence type="ECO:0000256" key="4">
    <source>
        <dbReference type="ARBA" id="ARBA00023163"/>
    </source>
</evidence>
<dbReference type="InterPro" id="IPR013324">
    <property type="entry name" value="RNA_pol_sigma_r3/r4-like"/>
</dbReference>
<dbReference type="InterPro" id="IPR036388">
    <property type="entry name" value="WH-like_DNA-bd_sf"/>
</dbReference>
<evidence type="ECO:0000313" key="7">
    <source>
        <dbReference type="EMBL" id="SHH38181.1"/>
    </source>
</evidence>
<evidence type="ECO:0000256" key="2">
    <source>
        <dbReference type="ARBA" id="ARBA00023015"/>
    </source>
</evidence>
<dbReference type="EMBL" id="FQWQ01000002">
    <property type="protein sequence ID" value="SHH38181.1"/>
    <property type="molecule type" value="Genomic_DNA"/>
</dbReference>
<dbReference type="InterPro" id="IPR013325">
    <property type="entry name" value="RNA_pol_sigma_r2"/>
</dbReference>
<dbReference type="InterPro" id="IPR007627">
    <property type="entry name" value="RNA_pol_sigma70_r2"/>
</dbReference>
<dbReference type="RefSeq" id="WP_073137196.1">
    <property type="nucleotide sequence ID" value="NZ_FQWQ01000002.1"/>
</dbReference>
<keyword evidence="2" id="KW-0805">Transcription regulation</keyword>
<dbReference type="Pfam" id="PF08281">
    <property type="entry name" value="Sigma70_r4_2"/>
    <property type="match status" value="1"/>
</dbReference>
<dbReference type="SUPFAM" id="SSF88946">
    <property type="entry name" value="Sigma2 domain of RNA polymerase sigma factors"/>
    <property type="match status" value="1"/>
</dbReference>
<proteinExistence type="inferred from homology"/>
<reference evidence="7 8" key="1">
    <citation type="submission" date="2016-11" db="EMBL/GenBank/DDBJ databases">
        <authorList>
            <person name="Jaros S."/>
            <person name="Januszkiewicz K."/>
            <person name="Wedrychowicz H."/>
        </authorList>
    </citation>
    <scope>NUCLEOTIDE SEQUENCE [LARGE SCALE GENOMIC DNA]</scope>
    <source>
        <strain evidence="7 8">DSM 24574</strain>
    </source>
</reference>
<keyword evidence="3" id="KW-0731">Sigma factor</keyword>
<evidence type="ECO:0000256" key="3">
    <source>
        <dbReference type="ARBA" id="ARBA00023082"/>
    </source>
</evidence>
<dbReference type="SUPFAM" id="SSF88659">
    <property type="entry name" value="Sigma3 and sigma4 domains of RNA polymerase sigma factors"/>
    <property type="match status" value="1"/>
</dbReference>
<dbReference type="STRING" id="947013.SAMN04488109_3947"/>
<dbReference type="GO" id="GO:0003677">
    <property type="term" value="F:DNA binding"/>
    <property type="evidence" value="ECO:0007669"/>
    <property type="project" value="InterPro"/>
</dbReference>
<name>A0A1M5SI59_9BACT</name>
<dbReference type="GO" id="GO:0006352">
    <property type="term" value="P:DNA-templated transcription initiation"/>
    <property type="evidence" value="ECO:0007669"/>
    <property type="project" value="InterPro"/>
</dbReference>
<dbReference type="PANTHER" id="PTHR43133:SF46">
    <property type="entry name" value="RNA POLYMERASE SIGMA-70 FACTOR ECF SUBFAMILY"/>
    <property type="match status" value="1"/>
</dbReference>